<protein>
    <recommendedName>
        <fullName evidence="5">Glutaredoxin domain-containing protein</fullName>
    </recommendedName>
</protein>
<dbReference type="InterPro" id="IPR036249">
    <property type="entry name" value="Thioredoxin-like_sf"/>
</dbReference>
<dbReference type="GO" id="GO:0034599">
    <property type="term" value="P:cellular response to oxidative stress"/>
    <property type="evidence" value="ECO:0007669"/>
    <property type="project" value="TreeGrafter"/>
</dbReference>
<dbReference type="SUPFAM" id="SSF52833">
    <property type="entry name" value="Thioredoxin-like"/>
    <property type="match status" value="1"/>
</dbReference>
<dbReference type="CDD" id="cd03419">
    <property type="entry name" value="GRX_GRXh_1_2_like"/>
    <property type="match status" value="1"/>
</dbReference>
<dbReference type="NCBIfam" id="TIGR02180">
    <property type="entry name" value="GRX_euk"/>
    <property type="match status" value="1"/>
</dbReference>
<dbReference type="InterPro" id="IPR002109">
    <property type="entry name" value="Glutaredoxin"/>
</dbReference>
<dbReference type="PROSITE" id="PS51354">
    <property type="entry name" value="GLUTAREDOXIN_2"/>
    <property type="match status" value="1"/>
</dbReference>
<keyword evidence="2" id="KW-0249">Electron transport</keyword>
<keyword evidence="3" id="KW-1015">Disulfide bond</keyword>
<evidence type="ECO:0000313" key="7">
    <source>
        <dbReference type="Proteomes" id="UP001300502"/>
    </source>
</evidence>
<dbReference type="PROSITE" id="PS00195">
    <property type="entry name" value="GLUTAREDOXIN_1"/>
    <property type="match status" value="1"/>
</dbReference>
<dbReference type="EMBL" id="JANCYU010000026">
    <property type="protein sequence ID" value="KAK4524868.1"/>
    <property type="molecule type" value="Genomic_DNA"/>
</dbReference>
<sequence>MAFVSHLVKSCYPVRRVVTDRLVCRRTLWSIREGVPYTSFFEASTFTGSKFSPFWSPLALQEIQRKRPSSGCRLFCTSSNISKEASRFVEEAVEKDSVVVFAKSWCPYCARVKGLFQSLQVPFKAYDLDQMDIGDHIQAALLEKTGQRTVPNVFISKQHIGGCSETMELFENGTLSTLLKKANIHIA</sequence>
<dbReference type="Proteomes" id="UP001300502">
    <property type="component" value="Unassembled WGS sequence"/>
</dbReference>
<dbReference type="GO" id="GO:0015038">
    <property type="term" value="F:glutathione disulfide oxidoreductase activity"/>
    <property type="evidence" value="ECO:0007669"/>
    <property type="project" value="TreeGrafter"/>
</dbReference>
<evidence type="ECO:0000256" key="4">
    <source>
        <dbReference type="ARBA" id="ARBA00023284"/>
    </source>
</evidence>
<reference evidence="6 7" key="1">
    <citation type="submission" date="2022-07" db="EMBL/GenBank/DDBJ databases">
        <title>Genome-wide signatures of adaptation to extreme environments.</title>
        <authorList>
            <person name="Cho C.H."/>
            <person name="Yoon H.S."/>
        </authorList>
    </citation>
    <scope>NUCLEOTIDE SEQUENCE [LARGE SCALE GENOMIC DNA]</scope>
    <source>
        <strain evidence="6 7">108.79 E11</strain>
    </source>
</reference>
<keyword evidence="7" id="KW-1185">Reference proteome</keyword>
<dbReference type="PRINTS" id="PR00160">
    <property type="entry name" value="GLUTAREDOXIN"/>
</dbReference>
<dbReference type="PANTHER" id="PTHR45694">
    <property type="entry name" value="GLUTAREDOXIN 2"/>
    <property type="match status" value="1"/>
</dbReference>
<evidence type="ECO:0000256" key="2">
    <source>
        <dbReference type="ARBA" id="ARBA00022982"/>
    </source>
</evidence>
<dbReference type="FunFam" id="3.40.30.10:FF:000093">
    <property type="entry name" value="Glutaredoxin 2"/>
    <property type="match status" value="1"/>
</dbReference>
<keyword evidence="4" id="KW-0676">Redox-active center</keyword>
<evidence type="ECO:0000256" key="1">
    <source>
        <dbReference type="ARBA" id="ARBA00022448"/>
    </source>
</evidence>
<organism evidence="6 7">
    <name type="scientific">Galdieria yellowstonensis</name>
    <dbReference type="NCBI Taxonomy" id="3028027"/>
    <lineage>
        <taxon>Eukaryota</taxon>
        <taxon>Rhodophyta</taxon>
        <taxon>Bangiophyceae</taxon>
        <taxon>Galdieriales</taxon>
        <taxon>Galdieriaceae</taxon>
        <taxon>Galdieria</taxon>
    </lineage>
</organism>
<comment type="caution">
    <text evidence="6">The sequence shown here is derived from an EMBL/GenBank/DDBJ whole genome shotgun (WGS) entry which is preliminary data.</text>
</comment>
<feature type="domain" description="Glutaredoxin" evidence="5">
    <location>
        <begin position="98"/>
        <end position="160"/>
    </location>
</feature>
<name>A0AAV9IC10_9RHOD</name>
<dbReference type="Pfam" id="PF00462">
    <property type="entry name" value="Glutaredoxin"/>
    <property type="match status" value="1"/>
</dbReference>
<evidence type="ECO:0000256" key="3">
    <source>
        <dbReference type="ARBA" id="ARBA00023157"/>
    </source>
</evidence>
<evidence type="ECO:0000313" key="6">
    <source>
        <dbReference type="EMBL" id="KAK4524868.1"/>
    </source>
</evidence>
<evidence type="ECO:0000259" key="5">
    <source>
        <dbReference type="Pfam" id="PF00462"/>
    </source>
</evidence>
<dbReference type="InterPro" id="IPR011767">
    <property type="entry name" value="GLR_AS"/>
</dbReference>
<dbReference type="Gene3D" id="3.40.30.10">
    <property type="entry name" value="Glutaredoxin"/>
    <property type="match status" value="1"/>
</dbReference>
<dbReference type="PANTHER" id="PTHR45694:SF18">
    <property type="entry name" value="GLUTAREDOXIN-1-RELATED"/>
    <property type="match status" value="1"/>
</dbReference>
<accession>A0AAV9IC10</accession>
<dbReference type="InterPro" id="IPR011899">
    <property type="entry name" value="Glutaredoxin_euk/vir"/>
</dbReference>
<proteinExistence type="predicted"/>
<dbReference type="InterPro" id="IPR014025">
    <property type="entry name" value="Glutaredoxin_subgr"/>
</dbReference>
<keyword evidence="1" id="KW-0813">Transport</keyword>
<dbReference type="AlphaFoldDB" id="A0AAV9IC10"/>
<gene>
    <name evidence="6" type="ORF">GAYE_SCF06G2770</name>
</gene>
<dbReference type="GO" id="GO:0005737">
    <property type="term" value="C:cytoplasm"/>
    <property type="evidence" value="ECO:0007669"/>
    <property type="project" value="TreeGrafter"/>
</dbReference>